<proteinExistence type="predicted"/>
<dbReference type="PROSITE" id="PS51257">
    <property type="entry name" value="PROKAR_LIPOPROTEIN"/>
    <property type="match status" value="1"/>
</dbReference>
<reference evidence="2 3" key="1">
    <citation type="submission" date="2019-06" db="EMBL/GenBank/DDBJ databases">
        <authorList>
            <person name="Livingstone P."/>
            <person name="Whitworth D."/>
        </authorList>
    </citation>
    <scope>NUCLEOTIDE SEQUENCE [LARGE SCALE GENOMIC DNA]</scope>
    <source>
        <strain evidence="2 3">AM401</strain>
    </source>
</reference>
<organism evidence="2 3">
    <name type="scientific">Myxococcus llanfairpwllgwyngyllgogerychwyrndrobwllllantysiliogogogochensis</name>
    <dbReference type="NCBI Taxonomy" id="2590453"/>
    <lineage>
        <taxon>Bacteria</taxon>
        <taxon>Pseudomonadati</taxon>
        <taxon>Myxococcota</taxon>
        <taxon>Myxococcia</taxon>
        <taxon>Myxococcales</taxon>
        <taxon>Cystobacterineae</taxon>
        <taxon>Myxococcaceae</taxon>
        <taxon>Myxococcus</taxon>
    </lineage>
</organism>
<keyword evidence="1" id="KW-0732">Signal</keyword>
<evidence type="ECO:0000256" key="1">
    <source>
        <dbReference type="SAM" id="SignalP"/>
    </source>
</evidence>
<dbReference type="Proteomes" id="UP000315369">
    <property type="component" value="Unassembled WGS sequence"/>
</dbReference>
<comment type="caution">
    <text evidence="2">The sequence shown here is derived from an EMBL/GenBank/DDBJ whole genome shotgun (WGS) entry which is preliminary data.</text>
</comment>
<evidence type="ECO:0000313" key="3">
    <source>
        <dbReference type="Proteomes" id="UP000315369"/>
    </source>
</evidence>
<accession>A0A540X9F0</accession>
<gene>
    <name evidence="2" type="ORF">FJV41_00545</name>
</gene>
<protein>
    <recommendedName>
        <fullName evidence="4">Lipoprotein</fullName>
    </recommendedName>
</protein>
<feature type="signal peptide" evidence="1">
    <location>
        <begin position="1"/>
        <end position="20"/>
    </location>
</feature>
<sequence>MPRSASALLALGLLPFALTACGSPEEPTLGDDALGEAEQTVCTPNMSVTFGTADNFGGGPDPLPYAPTAMPEFVTYLAANGIPASQLKTLDDATSNRHTVATLRHGLRSCFTQTPFCTLTLCAYSRALPTTPQNDTITVHDTDFGTYSFPIIANTAVTPALTPTWNPGNTAFLCMPLPITSVGDMLQFRMQNESMVDFIRINLNC</sequence>
<name>A0A540X9F0_9BACT</name>
<evidence type="ECO:0008006" key="4">
    <source>
        <dbReference type="Google" id="ProtNLM"/>
    </source>
</evidence>
<dbReference type="EMBL" id="VIFM01000002">
    <property type="protein sequence ID" value="TQF17870.1"/>
    <property type="molecule type" value="Genomic_DNA"/>
</dbReference>
<feature type="chain" id="PRO_5021924296" description="Lipoprotein" evidence="1">
    <location>
        <begin position="21"/>
        <end position="205"/>
    </location>
</feature>
<evidence type="ECO:0000313" key="2">
    <source>
        <dbReference type="EMBL" id="TQF17870.1"/>
    </source>
</evidence>
<dbReference type="RefSeq" id="WP_141640387.1">
    <property type="nucleotide sequence ID" value="NZ_VIFM01000002.1"/>
</dbReference>
<dbReference type="AlphaFoldDB" id="A0A540X9F0"/>
<keyword evidence="3" id="KW-1185">Reference proteome</keyword>